<dbReference type="InterPro" id="IPR011992">
    <property type="entry name" value="EF-hand-dom_pair"/>
</dbReference>
<keyword evidence="1" id="KW-0732">Signal</keyword>
<evidence type="ECO:0000313" key="4">
    <source>
        <dbReference type="Proteomes" id="UP000249557"/>
    </source>
</evidence>
<dbReference type="AlphaFoldDB" id="A0A2W5A1S2"/>
<evidence type="ECO:0000256" key="1">
    <source>
        <dbReference type="SAM" id="SignalP"/>
    </source>
</evidence>
<gene>
    <name evidence="3" type="ORF">DI626_04320</name>
</gene>
<name>A0A2W5A1S2_9BACT</name>
<evidence type="ECO:0000259" key="2">
    <source>
        <dbReference type="PROSITE" id="PS50222"/>
    </source>
</evidence>
<dbReference type="PROSITE" id="PS00018">
    <property type="entry name" value="EF_HAND_1"/>
    <property type="match status" value="2"/>
</dbReference>
<proteinExistence type="predicted"/>
<feature type="signal peptide" evidence="1">
    <location>
        <begin position="1"/>
        <end position="24"/>
    </location>
</feature>
<dbReference type="PROSITE" id="PS50222">
    <property type="entry name" value="EF_HAND_2"/>
    <property type="match status" value="1"/>
</dbReference>
<comment type="caution">
    <text evidence="3">The sequence shown here is derived from an EMBL/GenBank/DDBJ whole genome shotgun (WGS) entry which is preliminary data.</text>
</comment>
<sequence length="198" mass="22109">MKTNFKAFLGVAALALAVGAPAMAETVKSVTTKSSAVAPDGSVAYESQTTITRAPVKPGAVTFYYYDPKLGAIVAGQDLTDGIIDLWDTNKNKVIDNHEFYTNAMVVYEPIEYSKRTYQDIDGQLKLTQEEYTLRLQQLPEYRNLNKDGKEGLTLYEFTGVGFQDADHNNDNQVSYDELKQAFYAKEGIIRKPLKQND</sequence>
<protein>
    <recommendedName>
        <fullName evidence="2">EF-hand domain-containing protein</fullName>
    </recommendedName>
</protein>
<organism evidence="3 4">
    <name type="scientific">Micavibrio aeruginosavorus</name>
    <dbReference type="NCBI Taxonomy" id="349221"/>
    <lineage>
        <taxon>Bacteria</taxon>
        <taxon>Pseudomonadati</taxon>
        <taxon>Bdellovibrionota</taxon>
        <taxon>Bdellovibrionia</taxon>
        <taxon>Bdellovibrionales</taxon>
        <taxon>Pseudobdellovibrionaceae</taxon>
        <taxon>Micavibrio</taxon>
    </lineage>
</organism>
<reference evidence="3 4" key="1">
    <citation type="submission" date="2017-08" db="EMBL/GenBank/DDBJ databases">
        <title>Infants hospitalized years apart are colonized by the same room-sourced microbial strains.</title>
        <authorList>
            <person name="Brooks B."/>
            <person name="Olm M.R."/>
            <person name="Firek B.A."/>
            <person name="Baker R."/>
            <person name="Thomas B.C."/>
            <person name="Morowitz M.J."/>
            <person name="Banfield J.F."/>
        </authorList>
    </citation>
    <scope>NUCLEOTIDE SEQUENCE [LARGE SCALE GENOMIC DNA]</scope>
    <source>
        <strain evidence="3">S2_018_000_R2_104</strain>
    </source>
</reference>
<dbReference type="SUPFAM" id="SSF47473">
    <property type="entry name" value="EF-hand"/>
    <property type="match status" value="1"/>
</dbReference>
<dbReference type="InterPro" id="IPR002048">
    <property type="entry name" value="EF_hand_dom"/>
</dbReference>
<dbReference type="Proteomes" id="UP000249557">
    <property type="component" value="Unassembled WGS sequence"/>
</dbReference>
<accession>A0A2W5A1S2</accession>
<feature type="chain" id="PRO_5015856466" description="EF-hand domain-containing protein" evidence="1">
    <location>
        <begin position="25"/>
        <end position="198"/>
    </location>
</feature>
<dbReference type="Gene3D" id="1.10.238.10">
    <property type="entry name" value="EF-hand"/>
    <property type="match status" value="1"/>
</dbReference>
<dbReference type="GO" id="GO:0005509">
    <property type="term" value="F:calcium ion binding"/>
    <property type="evidence" value="ECO:0007669"/>
    <property type="project" value="InterPro"/>
</dbReference>
<evidence type="ECO:0000313" key="3">
    <source>
        <dbReference type="EMBL" id="PZO87297.1"/>
    </source>
</evidence>
<dbReference type="EMBL" id="QFNK01000064">
    <property type="protein sequence ID" value="PZO87297.1"/>
    <property type="molecule type" value="Genomic_DNA"/>
</dbReference>
<feature type="domain" description="EF-hand" evidence="2">
    <location>
        <begin position="163"/>
        <end position="189"/>
    </location>
</feature>
<dbReference type="InterPro" id="IPR018247">
    <property type="entry name" value="EF_Hand_1_Ca_BS"/>
</dbReference>